<name>A0A131ZST2_SARSC</name>
<dbReference type="InterPro" id="IPR036241">
    <property type="entry name" value="NSFL1C_SEP_dom_sf"/>
</dbReference>
<dbReference type="Gene3D" id="3.10.20.90">
    <property type="entry name" value="Phosphatidylinositol 3-kinase Catalytic Subunit, Chain A, domain 1"/>
    <property type="match status" value="1"/>
</dbReference>
<dbReference type="SUPFAM" id="SSF46934">
    <property type="entry name" value="UBA-like"/>
    <property type="match status" value="1"/>
</dbReference>
<organism evidence="2 3">
    <name type="scientific">Sarcoptes scabiei</name>
    <name type="common">Itch mite</name>
    <name type="synonym">Acarus scabiei</name>
    <dbReference type="NCBI Taxonomy" id="52283"/>
    <lineage>
        <taxon>Eukaryota</taxon>
        <taxon>Metazoa</taxon>
        <taxon>Ecdysozoa</taxon>
        <taxon>Arthropoda</taxon>
        <taxon>Chelicerata</taxon>
        <taxon>Arachnida</taxon>
        <taxon>Acari</taxon>
        <taxon>Acariformes</taxon>
        <taxon>Sarcoptiformes</taxon>
        <taxon>Astigmata</taxon>
        <taxon>Psoroptidia</taxon>
        <taxon>Sarcoptoidea</taxon>
        <taxon>Sarcoptidae</taxon>
        <taxon>Sarcoptinae</taxon>
        <taxon>Sarcoptes</taxon>
    </lineage>
</organism>
<dbReference type="PANTHER" id="PTHR23333">
    <property type="entry name" value="UBX DOMAIN CONTAINING PROTEIN"/>
    <property type="match status" value="1"/>
</dbReference>
<dbReference type="Gene3D" id="3.30.420.210">
    <property type="entry name" value="SEP domain"/>
    <property type="match status" value="1"/>
</dbReference>
<gene>
    <name evidence="2" type="ORF">QR98_0001960</name>
</gene>
<evidence type="ECO:0000313" key="2">
    <source>
        <dbReference type="EMBL" id="KPL96867.1"/>
    </source>
</evidence>
<dbReference type="SUPFAM" id="SSF102848">
    <property type="entry name" value="NSFL1 (p97 ATPase) cofactor p47, SEP domain"/>
    <property type="match status" value="1"/>
</dbReference>
<dbReference type="InterPro" id="IPR009060">
    <property type="entry name" value="UBA-like_sf"/>
</dbReference>
<protein>
    <submittedName>
        <fullName evidence="2">NSFL1 cofactor p47-like protein</fullName>
    </submittedName>
</protein>
<dbReference type="AlphaFoldDB" id="A0A131ZST2"/>
<dbReference type="Pfam" id="PF14555">
    <property type="entry name" value="UBA_4"/>
    <property type="match status" value="1"/>
</dbReference>
<dbReference type="InterPro" id="IPR012989">
    <property type="entry name" value="SEP_domain"/>
</dbReference>
<dbReference type="GO" id="GO:0043130">
    <property type="term" value="F:ubiquitin binding"/>
    <property type="evidence" value="ECO:0007669"/>
    <property type="project" value="TreeGrafter"/>
</dbReference>
<reference evidence="2 3" key="1">
    <citation type="journal article" date="2015" name="Parasit. Vectors">
        <title>Draft genome of the scabies mite.</title>
        <authorList>
            <person name="Rider S.D.Jr."/>
            <person name="Morgan M.S."/>
            <person name="Arlian L.G."/>
        </authorList>
    </citation>
    <scope>NUCLEOTIDE SEQUENCE [LARGE SCALE GENOMIC DNA]</scope>
    <source>
        <strain evidence="2">Arlian Lab</strain>
    </source>
</reference>
<dbReference type="Pfam" id="PF08059">
    <property type="entry name" value="SEP"/>
    <property type="match status" value="1"/>
</dbReference>
<dbReference type="Pfam" id="PF00789">
    <property type="entry name" value="UBX"/>
    <property type="match status" value="1"/>
</dbReference>
<dbReference type="SUPFAM" id="SSF54236">
    <property type="entry name" value="Ubiquitin-like"/>
    <property type="match status" value="1"/>
</dbReference>
<dbReference type="SMART" id="SM00553">
    <property type="entry name" value="SEP"/>
    <property type="match status" value="1"/>
</dbReference>
<dbReference type="Proteomes" id="UP000616769">
    <property type="component" value="Unassembled WGS sequence"/>
</dbReference>
<accession>A0A131ZST2</accession>
<sequence>MDSDESQLNRDCDLFIQLTGVTEDQAKFFLESAGYNFELAVQQFYENREDLEDRSDFDSSKAVTAEVSPSMVYSDDESDSPHESVSKNVGKKDQPRGTQSNFATLSSLKNEDRDSKGQTFYVGGSEHSGQQVLGPEKRDSNRIVQDMFDQAKEHAIDEAELKSKNSSKAKPTTFFGLGSTLGSSIESSNKVFVPNSTDIDEQNHKITLNLWRNGFSIDDGPLRSYEDPANAEFLEAIRCGKIPKEFSKQSKSEVHLKMKDCRTQDYQPPPKKMFSGEGQRLGAPTPNESVLNKSSQPATTDSVSKETAEAEAVRFLQLDTNRPQTRVQIRLIDGSRLVAQINTDRTISDLRQYICLARPDYNFLLFEMMTTFPNKVIEDESTSIEKSGLANSSVVLRIKK</sequence>
<evidence type="ECO:0000313" key="3">
    <source>
        <dbReference type="Proteomes" id="UP000616769"/>
    </source>
</evidence>
<feature type="compositionally biased region" description="Polar residues" evidence="1">
    <location>
        <begin position="286"/>
        <end position="302"/>
    </location>
</feature>
<dbReference type="InterPro" id="IPR029071">
    <property type="entry name" value="Ubiquitin-like_domsf"/>
</dbReference>
<feature type="compositionally biased region" description="Basic and acidic residues" evidence="1">
    <location>
        <begin position="79"/>
        <end position="95"/>
    </location>
</feature>
<dbReference type="GO" id="GO:0031468">
    <property type="term" value="P:nuclear membrane reassembly"/>
    <property type="evidence" value="ECO:0007669"/>
    <property type="project" value="TreeGrafter"/>
</dbReference>
<dbReference type="GO" id="GO:0007030">
    <property type="term" value="P:Golgi organization"/>
    <property type="evidence" value="ECO:0007669"/>
    <property type="project" value="TreeGrafter"/>
</dbReference>
<comment type="caution">
    <text evidence="2">The sequence shown here is derived from an EMBL/GenBank/DDBJ whole genome shotgun (WGS) entry which is preliminary data.</text>
</comment>
<feature type="compositionally biased region" description="Polar residues" evidence="1">
    <location>
        <begin position="96"/>
        <end position="108"/>
    </location>
</feature>
<dbReference type="PROSITE" id="PS50033">
    <property type="entry name" value="UBX"/>
    <property type="match status" value="1"/>
</dbReference>
<dbReference type="OrthoDB" id="25887at2759"/>
<dbReference type="VEuPathDB" id="VectorBase:SSCA006226"/>
<dbReference type="GO" id="GO:0005829">
    <property type="term" value="C:cytosol"/>
    <property type="evidence" value="ECO:0007669"/>
    <property type="project" value="TreeGrafter"/>
</dbReference>
<proteinExistence type="predicted"/>
<dbReference type="Gene3D" id="1.10.8.10">
    <property type="entry name" value="DNA helicase RuvA subunit, C-terminal domain"/>
    <property type="match status" value="1"/>
</dbReference>
<dbReference type="GO" id="GO:0043161">
    <property type="term" value="P:proteasome-mediated ubiquitin-dependent protein catabolic process"/>
    <property type="evidence" value="ECO:0007669"/>
    <property type="project" value="TreeGrafter"/>
</dbReference>
<dbReference type="EMBL" id="JXLN01000115">
    <property type="protein sequence ID" value="KPL96867.1"/>
    <property type="molecule type" value="Genomic_DNA"/>
</dbReference>
<dbReference type="CDD" id="cd01770">
    <property type="entry name" value="UBX_UBXN2"/>
    <property type="match status" value="1"/>
</dbReference>
<dbReference type="GO" id="GO:0061025">
    <property type="term" value="P:membrane fusion"/>
    <property type="evidence" value="ECO:0007669"/>
    <property type="project" value="TreeGrafter"/>
</dbReference>
<dbReference type="PROSITE" id="PS51399">
    <property type="entry name" value="SEP"/>
    <property type="match status" value="1"/>
</dbReference>
<dbReference type="GO" id="GO:0000045">
    <property type="term" value="P:autophagosome assembly"/>
    <property type="evidence" value="ECO:0007669"/>
    <property type="project" value="TreeGrafter"/>
</dbReference>
<dbReference type="SMART" id="SM00166">
    <property type="entry name" value="UBX"/>
    <property type="match status" value="1"/>
</dbReference>
<feature type="region of interest" description="Disordered" evidence="1">
    <location>
        <begin position="263"/>
        <end position="302"/>
    </location>
</feature>
<dbReference type="PROSITE" id="PS50053">
    <property type="entry name" value="UBIQUITIN_2"/>
    <property type="match status" value="1"/>
</dbReference>
<dbReference type="CDD" id="cd14348">
    <property type="entry name" value="UBA_p47"/>
    <property type="match status" value="1"/>
</dbReference>
<dbReference type="InterPro" id="IPR000626">
    <property type="entry name" value="Ubiquitin-like_dom"/>
</dbReference>
<dbReference type="InterPro" id="IPR001012">
    <property type="entry name" value="UBX_dom"/>
</dbReference>
<dbReference type="FunFam" id="3.30.420.210:FF:000002">
    <property type="entry name" value="UBX domain-containing protein 1"/>
    <property type="match status" value="1"/>
</dbReference>
<evidence type="ECO:0000256" key="1">
    <source>
        <dbReference type="SAM" id="MobiDB-lite"/>
    </source>
</evidence>
<dbReference type="GO" id="GO:0005634">
    <property type="term" value="C:nucleus"/>
    <property type="evidence" value="ECO:0007669"/>
    <property type="project" value="TreeGrafter"/>
</dbReference>
<feature type="region of interest" description="Disordered" evidence="1">
    <location>
        <begin position="52"/>
        <end position="138"/>
    </location>
</feature>
<dbReference type="PANTHER" id="PTHR23333:SF20">
    <property type="entry name" value="NSFL1 COFACTOR P47"/>
    <property type="match status" value="1"/>
</dbReference>